<gene>
    <name evidence="1" type="ORF">A5642_00710</name>
</gene>
<proteinExistence type="predicted"/>
<organism evidence="1 2">
    <name type="scientific">Mycolicibacterium mucogenicum</name>
    <name type="common">Mycobacterium mucogenicum</name>
    <dbReference type="NCBI Taxonomy" id="56689"/>
    <lineage>
        <taxon>Bacteria</taxon>
        <taxon>Bacillati</taxon>
        <taxon>Actinomycetota</taxon>
        <taxon>Actinomycetes</taxon>
        <taxon>Mycobacteriales</taxon>
        <taxon>Mycobacteriaceae</taxon>
        <taxon>Mycolicibacterium</taxon>
    </lineage>
</organism>
<accession>A0A1A0N2H7</accession>
<name>A0A1A0N2H7_MYCMU</name>
<reference evidence="1 2" key="1">
    <citation type="submission" date="2016-06" db="EMBL/GenBank/DDBJ databases">
        <authorList>
            <person name="Kjaerup R.B."/>
            <person name="Dalgaard T.S."/>
            <person name="Juul-Madsen H.R."/>
        </authorList>
    </citation>
    <scope>NUCLEOTIDE SEQUENCE [LARGE SCALE GENOMIC DNA]</scope>
    <source>
        <strain evidence="1 2">1199456.5</strain>
    </source>
</reference>
<dbReference type="EMBL" id="LZSF01000024">
    <property type="protein sequence ID" value="OBA91822.1"/>
    <property type="molecule type" value="Genomic_DNA"/>
</dbReference>
<evidence type="ECO:0000313" key="1">
    <source>
        <dbReference type="EMBL" id="OBA91822.1"/>
    </source>
</evidence>
<dbReference type="AlphaFoldDB" id="A0A1A0N2H7"/>
<dbReference type="Proteomes" id="UP000093962">
    <property type="component" value="Unassembled WGS sequence"/>
</dbReference>
<protein>
    <submittedName>
        <fullName evidence="1">Uncharacterized protein</fullName>
    </submittedName>
</protein>
<evidence type="ECO:0000313" key="2">
    <source>
        <dbReference type="Proteomes" id="UP000093962"/>
    </source>
</evidence>
<comment type="caution">
    <text evidence="1">The sequence shown here is derived from an EMBL/GenBank/DDBJ whole genome shotgun (WGS) entry which is preliminary data.</text>
</comment>
<sequence length="74" mass="7926">MSALHCDSQFVLQRGGGRLATAGQGPDHQELTGLQLGQEIPAGMTELTGHPVSLDGVADRFTYDETDFRRVLGV</sequence>